<feature type="non-terminal residue" evidence="2">
    <location>
        <position position="331"/>
    </location>
</feature>
<evidence type="ECO:0000313" key="2">
    <source>
        <dbReference type="EMBL" id="KAJ2932955.1"/>
    </source>
</evidence>
<evidence type="ECO:0000313" key="3">
    <source>
        <dbReference type="Proteomes" id="UP001140091"/>
    </source>
</evidence>
<dbReference type="AlphaFoldDB" id="A0A9W8JE09"/>
<keyword evidence="3" id="KW-1185">Reference proteome</keyword>
<accession>A0A9W8JE09</accession>
<sequence>MQGHRDGLHVAAKSDEFLGHSGESFPFGRRAAHYDDTAFPEPLSIAEASPLTTATVRRTTSHLIAFRPIAFHLITFHLITFHLMSSNITPAVNRFLNRHYKCPVLRRDQLRKFAMGMEKMFILPPDSPGEDQLFFEELKSAILHSKLSDVMKPGSGLPPTIGLPSMHTVVLFDVILEVVHLMDFGHFAYASEAGIIPSPSDVIEWERSLPQYPGTNLVVYLSDGVTELEGRAYRPFGIRLGSTPIGLKIRLAAGVPAIGGIAYLEPSNVVIMGGHVESRQDEHAARLRSDIRLRMKAHLATAKVIDHLSPFRMNLTQTLSHICVFFEDPEA</sequence>
<dbReference type="Proteomes" id="UP001140091">
    <property type="component" value="Unassembled WGS sequence"/>
</dbReference>
<reference evidence="2" key="1">
    <citation type="submission" date="2022-06" db="EMBL/GenBank/DDBJ databases">
        <title>Genome Sequence of Candolleomyces eurysporus.</title>
        <authorList>
            <person name="Buettner E."/>
        </authorList>
    </citation>
    <scope>NUCLEOTIDE SEQUENCE</scope>
    <source>
        <strain evidence="2">VTCC 930004</strain>
    </source>
</reference>
<comment type="caution">
    <text evidence="2">The sequence shown here is derived from an EMBL/GenBank/DDBJ whole genome shotgun (WGS) entry which is preliminary data.</text>
</comment>
<proteinExistence type="predicted"/>
<dbReference type="Gene3D" id="2.40.50.770">
    <property type="entry name" value="RecQ-mediated genome instability protein Rmi1, C-terminal domain"/>
    <property type="match status" value="1"/>
</dbReference>
<organism evidence="2 3">
    <name type="scientific">Candolleomyces eurysporus</name>
    <dbReference type="NCBI Taxonomy" id="2828524"/>
    <lineage>
        <taxon>Eukaryota</taxon>
        <taxon>Fungi</taxon>
        <taxon>Dikarya</taxon>
        <taxon>Basidiomycota</taxon>
        <taxon>Agaricomycotina</taxon>
        <taxon>Agaricomycetes</taxon>
        <taxon>Agaricomycetidae</taxon>
        <taxon>Agaricales</taxon>
        <taxon>Agaricineae</taxon>
        <taxon>Psathyrellaceae</taxon>
        <taxon>Candolleomyces</taxon>
    </lineage>
</organism>
<dbReference type="InterPro" id="IPR042470">
    <property type="entry name" value="RMI1_N_C_sf"/>
</dbReference>
<dbReference type="InterPro" id="IPR013894">
    <property type="entry name" value="RMI1_OB"/>
</dbReference>
<dbReference type="OrthoDB" id="341511at2759"/>
<dbReference type="EMBL" id="JANBPK010000754">
    <property type="protein sequence ID" value="KAJ2932955.1"/>
    <property type="molecule type" value="Genomic_DNA"/>
</dbReference>
<feature type="domain" description="RecQ mediated genome instability protein 1 OB-fold" evidence="1">
    <location>
        <begin position="211"/>
        <end position="283"/>
    </location>
</feature>
<gene>
    <name evidence="2" type="ORF">H1R20_g4142</name>
</gene>
<dbReference type="Pfam" id="PF08585">
    <property type="entry name" value="RMI1_N_C"/>
    <property type="match status" value="1"/>
</dbReference>
<name>A0A9W8JE09_9AGAR</name>
<evidence type="ECO:0000259" key="1">
    <source>
        <dbReference type="Pfam" id="PF08585"/>
    </source>
</evidence>
<protein>
    <recommendedName>
        <fullName evidence="1">RecQ mediated genome instability protein 1 OB-fold domain-containing protein</fullName>
    </recommendedName>
</protein>